<feature type="domain" description="RecA family profile 1" evidence="1">
    <location>
        <begin position="99"/>
        <end position="260"/>
    </location>
</feature>
<organism evidence="2 3">
    <name type="scientific">Tropilaelaps mercedesae</name>
    <dbReference type="NCBI Taxonomy" id="418985"/>
    <lineage>
        <taxon>Eukaryota</taxon>
        <taxon>Metazoa</taxon>
        <taxon>Ecdysozoa</taxon>
        <taxon>Arthropoda</taxon>
        <taxon>Chelicerata</taxon>
        <taxon>Arachnida</taxon>
        <taxon>Acari</taxon>
        <taxon>Parasitiformes</taxon>
        <taxon>Mesostigmata</taxon>
        <taxon>Gamasina</taxon>
        <taxon>Dermanyssoidea</taxon>
        <taxon>Laelapidae</taxon>
        <taxon>Tropilaelaps</taxon>
    </lineage>
</organism>
<dbReference type="GO" id="GO:0000400">
    <property type="term" value="F:four-way junction DNA binding"/>
    <property type="evidence" value="ECO:0007669"/>
    <property type="project" value="TreeGrafter"/>
</dbReference>
<dbReference type="Proteomes" id="UP000192247">
    <property type="component" value="Unassembled WGS sequence"/>
</dbReference>
<dbReference type="InterPro" id="IPR020588">
    <property type="entry name" value="RecA_ATP-bd"/>
</dbReference>
<evidence type="ECO:0000259" key="1">
    <source>
        <dbReference type="PROSITE" id="PS50162"/>
    </source>
</evidence>
<dbReference type="InParanoid" id="A0A1V9X2P1"/>
<dbReference type="FunCoup" id="A0A1V9X2P1">
    <property type="interactions" value="656"/>
</dbReference>
<feature type="non-terminal residue" evidence="2">
    <location>
        <position position="1"/>
    </location>
</feature>
<accession>A0A1V9X2P1</accession>
<dbReference type="GO" id="GO:0140664">
    <property type="term" value="F:ATP-dependent DNA damage sensor activity"/>
    <property type="evidence" value="ECO:0007669"/>
    <property type="project" value="InterPro"/>
</dbReference>
<dbReference type="GO" id="GO:0000722">
    <property type="term" value="P:telomere maintenance via recombination"/>
    <property type="evidence" value="ECO:0007669"/>
    <property type="project" value="TreeGrafter"/>
</dbReference>
<dbReference type="Gene3D" id="3.40.50.300">
    <property type="entry name" value="P-loop containing nucleotide triphosphate hydrolases"/>
    <property type="match status" value="1"/>
</dbReference>
<comment type="caution">
    <text evidence="2">The sequence shown here is derived from an EMBL/GenBank/DDBJ whole genome shotgun (WGS) entry which is preliminary data.</text>
</comment>
<dbReference type="EMBL" id="MNPL01027860">
    <property type="protein sequence ID" value="OQR67668.1"/>
    <property type="molecule type" value="Genomic_DNA"/>
</dbReference>
<dbReference type="PANTHER" id="PTHR46487:SF1">
    <property type="entry name" value="DNA REPAIR PROTEIN XRCC3"/>
    <property type="match status" value="1"/>
</dbReference>
<dbReference type="Pfam" id="PF08423">
    <property type="entry name" value="Rad51"/>
    <property type="match status" value="1"/>
</dbReference>
<keyword evidence="3" id="KW-1185">Reference proteome</keyword>
<protein>
    <submittedName>
        <fullName evidence="2">DNA repair and recombination protein radA-like</fullName>
    </submittedName>
</protein>
<dbReference type="InterPro" id="IPR013632">
    <property type="entry name" value="Rad51_C"/>
</dbReference>
<dbReference type="STRING" id="418985.A0A1V9X2P1"/>
<dbReference type="GO" id="GO:0005524">
    <property type="term" value="F:ATP binding"/>
    <property type="evidence" value="ECO:0007669"/>
    <property type="project" value="InterPro"/>
</dbReference>
<gene>
    <name evidence="2" type="ORF">BIW11_13379</name>
</gene>
<dbReference type="SUPFAM" id="SSF52540">
    <property type="entry name" value="P-loop containing nucleoside triphosphate hydrolases"/>
    <property type="match status" value="1"/>
</dbReference>
<dbReference type="GO" id="GO:0045003">
    <property type="term" value="P:double-strand break repair via synthesis-dependent strand annealing"/>
    <property type="evidence" value="ECO:0007669"/>
    <property type="project" value="TreeGrafter"/>
</dbReference>
<dbReference type="GO" id="GO:0005657">
    <property type="term" value="C:replication fork"/>
    <property type="evidence" value="ECO:0007669"/>
    <property type="project" value="TreeGrafter"/>
</dbReference>
<dbReference type="GO" id="GO:0090656">
    <property type="term" value="P:t-circle formation"/>
    <property type="evidence" value="ECO:0007669"/>
    <property type="project" value="TreeGrafter"/>
</dbReference>
<dbReference type="AlphaFoldDB" id="A0A1V9X2P1"/>
<dbReference type="GO" id="GO:0033065">
    <property type="term" value="C:Rad51C-XRCC3 complex"/>
    <property type="evidence" value="ECO:0007669"/>
    <property type="project" value="TreeGrafter"/>
</dbReference>
<dbReference type="OrthoDB" id="1861185at2759"/>
<dbReference type="PANTHER" id="PTHR46487">
    <property type="entry name" value="DNA REPAIR PROTEIN XRCC3"/>
    <property type="match status" value="1"/>
</dbReference>
<sequence length="336" mass="36878">NPQDLTSQRGPPAIEQSKQHANRPLYVFCSTMSSSMGSMVDDLALTDDELALRGLTSAVAATSLPRKRKRESDVATDASKEVLPHTPATRNEIKLPAVPEPRVICTAFPIADLLGGAGLLTGRGIVEITGEASSGKTQLLLDIALSCTRKVAYVFTEGRFPGQRLGQLATYKGRWPAASTDRILVSVVADLEHLKLTLNESLPRLLTIQTIDAVIVDSITWPFRVEDGSKERTKCIQDVVRTLHHLSKKYNVLVVCANHVAADLSTGCLRPCLGVSWSKGISGRLLLTIKDRERGIRSCRIDWCEDYLPWKVGEERDFQIRSEGLVPLNVPETEEA</sequence>
<evidence type="ECO:0000313" key="2">
    <source>
        <dbReference type="EMBL" id="OQR67668.1"/>
    </source>
</evidence>
<reference evidence="2 3" key="1">
    <citation type="journal article" date="2017" name="Gigascience">
        <title>Draft genome of the honey bee ectoparasitic mite, Tropilaelaps mercedesae, is shaped by the parasitic life history.</title>
        <authorList>
            <person name="Dong X."/>
            <person name="Armstrong S.D."/>
            <person name="Xia D."/>
            <person name="Makepeace B.L."/>
            <person name="Darby A.C."/>
            <person name="Kadowaki T."/>
        </authorList>
    </citation>
    <scope>NUCLEOTIDE SEQUENCE [LARGE SCALE GENOMIC DNA]</scope>
    <source>
        <strain evidence="2">Wuxi-XJTLU</strain>
    </source>
</reference>
<dbReference type="PROSITE" id="PS50162">
    <property type="entry name" value="RECA_2"/>
    <property type="match status" value="1"/>
</dbReference>
<name>A0A1V9X2P1_9ACAR</name>
<dbReference type="GO" id="GO:0071140">
    <property type="term" value="P:resolution of mitotic recombination intermediates"/>
    <property type="evidence" value="ECO:0007669"/>
    <property type="project" value="TreeGrafter"/>
</dbReference>
<dbReference type="InterPro" id="IPR027417">
    <property type="entry name" value="P-loop_NTPase"/>
</dbReference>
<proteinExistence type="predicted"/>
<evidence type="ECO:0000313" key="3">
    <source>
        <dbReference type="Proteomes" id="UP000192247"/>
    </source>
</evidence>